<keyword evidence="5" id="KW-0677">Repeat</keyword>
<evidence type="ECO:0000256" key="5">
    <source>
        <dbReference type="ARBA" id="ARBA00022737"/>
    </source>
</evidence>
<dbReference type="FunFam" id="3.10.180.10:FF:000020">
    <property type="entry name" value="4-hydroxyphenylpyruvate dioxygenase"/>
    <property type="match status" value="1"/>
</dbReference>
<keyword evidence="6" id="KW-0828">Tyrosine catabolism</keyword>
<evidence type="ECO:0000256" key="11">
    <source>
        <dbReference type="PIRNR" id="PIRNR009283"/>
    </source>
</evidence>
<dbReference type="SUPFAM" id="SSF54593">
    <property type="entry name" value="Glyoxalase/Bleomycin resistance protein/Dihydroxybiphenyl dioxygenase"/>
    <property type="match status" value="1"/>
</dbReference>
<protein>
    <recommendedName>
        <fullName evidence="3 11">4-hydroxyphenylpyruvate dioxygenase</fullName>
    </recommendedName>
</protein>
<evidence type="ECO:0000256" key="3">
    <source>
        <dbReference type="ARBA" id="ARBA00013222"/>
    </source>
</evidence>
<evidence type="ECO:0000256" key="2">
    <source>
        <dbReference type="ARBA" id="ARBA00005877"/>
    </source>
</evidence>
<keyword evidence="8" id="KW-0560">Oxidoreductase</keyword>
<feature type="binding site" evidence="12">
    <location>
        <position position="390"/>
    </location>
    <ligand>
        <name>Fe cation</name>
        <dbReference type="ChEBI" id="CHEBI:24875"/>
    </ligand>
</feature>
<dbReference type="AlphaFoldDB" id="G2Y3F1"/>
<name>G2Y3F1_BOTF4</name>
<dbReference type="eggNOG" id="KOG0638">
    <property type="taxonomic scope" value="Eukaryota"/>
</dbReference>
<dbReference type="Proteomes" id="UP000008177">
    <property type="component" value="Unplaced contigs"/>
</dbReference>
<feature type="binding site" evidence="12">
    <location>
        <position position="303"/>
    </location>
    <ligand>
        <name>Fe cation</name>
        <dbReference type="ChEBI" id="CHEBI:24875"/>
    </ligand>
</feature>
<keyword evidence="10" id="KW-0585">Phenylalanine catabolism</keyword>
<keyword evidence="7 14" id="KW-0223">Dioxygenase</keyword>
<keyword evidence="14" id="KW-0670">Pyruvate</keyword>
<reference evidence="15" key="1">
    <citation type="journal article" date="2011" name="PLoS Genet.">
        <title>Genomic analysis of the necrotrophic fungal pathogens Sclerotinia sclerotiorum and Botrytis cinerea.</title>
        <authorList>
            <person name="Amselem J."/>
            <person name="Cuomo C.A."/>
            <person name="van Kan J.A."/>
            <person name="Viaud M."/>
            <person name="Benito E.P."/>
            <person name="Couloux A."/>
            <person name="Coutinho P.M."/>
            <person name="de Vries R.P."/>
            <person name="Dyer P.S."/>
            <person name="Fillinger S."/>
            <person name="Fournier E."/>
            <person name="Gout L."/>
            <person name="Hahn M."/>
            <person name="Kohn L."/>
            <person name="Lapalu N."/>
            <person name="Plummer K.M."/>
            <person name="Pradier J.M."/>
            <person name="Quevillon E."/>
            <person name="Sharon A."/>
            <person name="Simon A."/>
            <person name="ten Have A."/>
            <person name="Tudzynski B."/>
            <person name="Tudzynski P."/>
            <person name="Wincker P."/>
            <person name="Andrew M."/>
            <person name="Anthouard V."/>
            <person name="Beever R.E."/>
            <person name="Beffa R."/>
            <person name="Benoit I."/>
            <person name="Bouzid O."/>
            <person name="Brault B."/>
            <person name="Chen Z."/>
            <person name="Choquer M."/>
            <person name="Collemare J."/>
            <person name="Cotton P."/>
            <person name="Danchin E.G."/>
            <person name="Da Silva C."/>
            <person name="Gautier A."/>
            <person name="Giraud C."/>
            <person name="Giraud T."/>
            <person name="Gonzalez C."/>
            <person name="Grossetete S."/>
            <person name="Guldener U."/>
            <person name="Henrissat B."/>
            <person name="Howlett B.J."/>
            <person name="Kodira C."/>
            <person name="Kretschmer M."/>
            <person name="Lappartient A."/>
            <person name="Leroch M."/>
            <person name="Levis C."/>
            <person name="Mauceli E."/>
            <person name="Neuveglise C."/>
            <person name="Oeser B."/>
            <person name="Pearson M."/>
            <person name="Poulain J."/>
            <person name="Poussereau N."/>
            <person name="Quesneville H."/>
            <person name="Rascle C."/>
            <person name="Schumacher J."/>
            <person name="Segurens B."/>
            <person name="Sexton A."/>
            <person name="Silva E."/>
            <person name="Sirven C."/>
            <person name="Soanes D.M."/>
            <person name="Talbot N.J."/>
            <person name="Templeton M."/>
            <person name="Yandava C."/>
            <person name="Yarden O."/>
            <person name="Zeng Q."/>
            <person name="Rollins J.A."/>
            <person name="Lebrun M.H."/>
            <person name="Dickman M."/>
        </authorList>
    </citation>
    <scope>NUCLEOTIDE SEQUENCE [LARGE SCALE GENOMIC DNA]</scope>
    <source>
        <strain evidence="15">T4</strain>
    </source>
</reference>
<comment type="pathway">
    <text evidence="1">Amino-acid degradation; L-phenylalanine degradation; acetoacetate and fumarate from L-phenylalanine: step 3/6.</text>
</comment>
<dbReference type="InParanoid" id="G2Y3F1"/>
<dbReference type="Pfam" id="PF00903">
    <property type="entry name" value="Glyoxalase"/>
    <property type="match status" value="2"/>
</dbReference>
<dbReference type="GO" id="GO:0006559">
    <property type="term" value="P:L-phenylalanine catabolic process"/>
    <property type="evidence" value="ECO:0007669"/>
    <property type="project" value="UniProtKB-UniPathway"/>
</dbReference>
<gene>
    <name evidence="14" type="ORF">BofuT4P2000010001</name>
</gene>
<keyword evidence="4 12" id="KW-0479">Metal-binding</keyword>
<dbReference type="EMBL" id="FQ790286">
    <property type="protein sequence ID" value="CCD47191.1"/>
    <property type="molecule type" value="Genomic_DNA"/>
</dbReference>
<dbReference type="InterPro" id="IPR029068">
    <property type="entry name" value="Glyas_Bleomycin-R_OHBP_Dase"/>
</dbReference>
<evidence type="ECO:0000256" key="1">
    <source>
        <dbReference type="ARBA" id="ARBA00005162"/>
    </source>
</evidence>
<feature type="binding site" evidence="12">
    <location>
        <position position="220"/>
    </location>
    <ligand>
        <name>Fe cation</name>
        <dbReference type="ChEBI" id="CHEBI:24875"/>
    </ligand>
</feature>
<evidence type="ECO:0000256" key="12">
    <source>
        <dbReference type="PIRSR" id="PIRSR009283-1"/>
    </source>
</evidence>
<dbReference type="Gene3D" id="3.10.180.10">
    <property type="entry name" value="2,3-Dihydroxybiphenyl 1,2-Dioxygenase, domain 1"/>
    <property type="match status" value="2"/>
</dbReference>
<dbReference type="GO" id="GO:0046872">
    <property type="term" value="F:metal ion binding"/>
    <property type="evidence" value="ECO:0007669"/>
    <property type="project" value="UniProtKB-KW"/>
</dbReference>
<dbReference type="STRING" id="999810.G2Y3F1"/>
<dbReference type="InterPro" id="IPR005956">
    <property type="entry name" value="4OHPhenylPyrv_dOase"/>
</dbReference>
<dbReference type="HOGENOM" id="CLU_034004_3_1_1"/>
<feature type="domain" description="VOC" evidence="13">
    <location>
        <begin position="217"/>
        <end position="379"/>
    </location>
</feature>
<evidence type="ECO:0000256" key="10">
    <source>
        <dbReference type="ARBA" id="ARBA00023232"/>
    </source>
</evidence>
<evidence type="ECO:0000256" key="7">
    <source>
        <dbReference type="ARBA" id="ARBA00022964"/>
    </source>
</evidence>
<evidence type="ECO:0000256" key="8">
    <source>
        <dbReference type="ARBA" id="ARBA00023002"/>
    </source>
</evidence>
<keyword evidence="9 12" id="KW-0408">Iron</keyword>
<sequence>MAPSAVTPPILTPTSLTFPTSTHTNSSLSTSTPNFHGYDHITWYVGNAKQAASYYCTRLGFQTIAYKGLETGSRYIASHVVANGKIRFVLTSPVKAYSGLKDDEPITEKERELLREIYEHLEKHGDAVKDVAFEVDDVASVYYNAVEQGAVGVQKPIKGKDEDGDVTTAIIRTYGDTTHTLISRSNYSGTFLPGYRATPPSKLDPLNALLPTIPLEAIDHCVGNQDWGAMQSACEYYEKCLSFHRFWSVDDSQISTAHSALNSIVMASPNNVVKMPINEPAPGLRKSQIEEYVDFYSGAGVQHIALRTPDIITAVSNLRARGVEFISVPETYYETMRERLADKNSGIKWELKEDFEEIRKLNVLIDFDEGGYLLQLFTKPLMDRPTVFLEIIQREGFDGFGAGNFKSLFEAIEREQEERGNL</sequence>
<dbReference type="OrthoDB" id="414569at2759"/>
<evidence type="ECO:0000313" key="15">
    <source>
        <dbReference type="Proteomes" id="UP000008177"/>
    </source>
</evidence>
<dbReference type="CDD" id="cd07250">
    <property type="entry name" value="HPPD_C_like"/>
    <property type="match status" value="1"/>
</dbReference>
<dbReference type="PIRSF" id="PIRSF009283">
    <property type="entry name" value="HPP_dOase"/>
    <property type="match status" value="1"/>
</dbReference>
<dbReference type="CDD" id="cd08342">
    <property type="entry name" value="HPPD_N_like"/>
    <property type="match status" value="1"/>
</dbReference>
<dbReference type="InterPro" id="IPR041736">
    <property type="entry name" value="4OHPhenylPyrv_dOase_N"/>
</dbReference>
<dbReference type="GO" id="GO:0006572">
    <property type="term" value="P:L-tyrosine catabolic process"/>
    <property type="evidence" value="ECO:0007669"/>
    <property type="project" value="UniProtKB-KW"/>
</dbReference>
<comment type="cofactor">
    <cofactor evidence="12">
        <name>Fe cation</name>
        <dbReference type="ChEBI" id="CHEBI:24875"/>
    </cofactor>
    <text evidence="12">Binds 1 Fe cation per subunit.</text>
</comment>
<dbReference type="InterPro" id="IPR004360">
    <property type="entry name" value="Glyas_Fos-R_dOase_dom"/>
</dbReference>
<evidence type="ECO:0000256" key="9">
    <source>
        <dbReference type="ARBA" id="ARBA00023004"/>
    </source>
</evidence>
<dbReference type="NCBIfam" id="TIGR01263">
    <property type="entry name" value="4HPPD"/>
    <property type="match status" value="1"/>
</dbReference>
<accession>G2Y3F1</accession>
<feature type="domain" description="VOC" evidence="13">
    <location>
        <begin position="37"/>
        <end position="184"/>
    </location>
</feature>
<evidence type="ECO:0000259" key="13">
    <source>
        <dbReference type="PROSITE" id="PS51819"/>
    </source>
</evidence>
<evidence type="ECO:0000256" key="4">
    <source>
        <dbReference type="ARBA" id="ARBA00022723"/>
    </source>
</evidence>
<evidence type="ECO:0000313" key="14">
    <source>
        <dbReference type="EMBL" id="CCD47191.1"/>
    </source>
</evidence>
<dbReference type="PROSITE" id="PS51819">
    <property type="entry name" value="VOC"/>
    <property type="match status" value="2"/>
</dbReference>
<dbReference type="GO" id="GO:0003868">
    <property type="term" value="F:4-hydroxyphenylpyruvate dioxygenase activity"/>
    <property type="evidence" value="ECO:0007669"/>
    <property type="project" value="InterPro"/>
</dbReference>
<comment type="similarity">
    <text evidence="2 11">Belongs to the 4HPPD family.</text>
</comment>
<evidence type="ECO:0000256" key="6">
    <source>
        <dbReference type="ARBA" id="ARBA00022878"/>
    </source>
</evidence>
<organism evidence="14 15">
    <name type="scientific">Botryotinia fuckeliana (strain T4)</name>
    <name type="common">Noble rot fungus</name>
    <name type="synonym">Botrytis cinerea</name>
    <dbReference type="NCBI Taxonomy" id="999810"/>
    <lineage>
        <taxon>Eukaryota</taxon>
        <taxon>Fungi</taxon>
        <taxon>Dikarya</taxon>
        <taxon>Ascomycota</taxon>
        <taxon>Pezizomycotina</taxon>
        <taxon>Leotiomycetes</taxon>
        <taxon>Helotiales</taxon>
        <taxon>Sclerotiniaceae</taxon>
        <taxon>Botrytis</taxon>
    </lineage>
</organism>
<dbReference type="InterPro" id="IPR037523">
    <property type="entry name" value="VOC_core"/>
</dbReference>
<dbReference type="FunFam" id="3.10.180.10:FF:000001">
    <property type="entry name" value="4-hydroxyphenylpyruvate dioxygenase"/>
    <property type="match status" value="1"/>
</dbReference>
<proteinExistence type="inferred from homology"/>
<dbReference type="PANTHER" id="PTHR11959:SF1">
    <property type="entry name" value="4-HYDROXYPHENYLPYRUVATE DIOXYGENASE"/>
    <property type="match status" value="1"/>
</dbReference>
<dbReference type="InterPro" id="IPR041735">
    <property type="entry name" value="4OHPhenylPyrv_dOase_C"/>
</dbReference>
<dbReference type="UniPathway" id="UPA00139">
    <property type="reaction ID" value="UER00362"/>
</dbReference>
<dbReference type="PANTHER" id="PTHR11959">
    <property type="entry name" value="4-HYDROXYPHENYLPYRUVATE DIOXYGENASE"/>
    <property type="match status" value="1"/>
</dbReference>